<feature type="chain" id="PRO_5003612930" evidence="1">
    <location>
        <begin position="25"/>
        <end position="120"/>
    </location>
</feature>
<sequence>MKTYLIYKLSYFLMMVSFGFIASAQEQSFEKQTPKTAESVAKSVAQKYTLEKLKPYTTILEVPLDKMIIKDLGNGRYKITEYIKIAYNSIPEKLIYEVYLHYSGNDLNSSVIDSFKRIEK</sequence>
<feature type="signal peptide" evidence="1">
    <location>
        <begin position="1"/>
        <end position="24"/>
    </location>
</feature>
<reference evidence="2" key="1">
    <citation type="submission" date="2012-02" db="EMBL/GenBank/DDBJ databases">
        <title>The complete genome of Solitalea canadensis DSM 3403.</title>
        <authorList>
            <consortium name="US DOE Joint Genome Institute (JGI-PGF)"/>
            <person name="Lucas S."/>
            <person name="Copeland A."/>
            <person name="Lapidus A."/>
            <person name="Glavina del Rio T."/>
            <person name="Dalin E."/>
            <person name="Tice H."/>
            <person name="Bruce D."/>
            <person name="Goodwin L."/>
            <person name="Pitluck S."/>
            <person name="Peters L."/>
            <person name="Ovchinnikova G."/>
            <person name="Lu M."/>
            <person name="Kyrpides N."/>
            <person name="Mavromatis K."/>
            <person name="Ivanova N."/>
            <person name="Brettin T."/>
            <person name="Detter J.C."/>
            <person name="Han C."/>
            <person name="Larimer F."/>
            <person name="Land M."/>
            <person name="Hauser L."/>
            <person name="Markowitz V."/>
            <person name="Cheng J.-F."/>
            <person name="Hugenholtz P."/>
            <person name="Woyke T."/>
            <person name="Wu D."/>
            <person name="Spring S."/>
            <person name="Schroeder M."/>
            <person name="Kopitz M."/>
            <person name="Brambilla E."/>
            <person name="Klenk H.-P."/>
            <person name="Eisen J.A."/>
        </authorList>
    </citation>
    <scope>NUCLEOTIDE SEQUENCE</scope>
    <source>
        <strain evidence="2">DSM 3403</strain>
    </source>
</reference>
<dbReference type="AlphaFoldDB" id="H8KLY9"/>
<dbReference type="RefSeq" id="WP_014681940.1">
    <property type="nucleotide sequence ID" value="NC_017770.1"/>
</dbReference>
<dbReference type="EMBL" id="CP003349">
    <property type="protein sequence ID" value="AFD08717.1"/>
    <property type="molecule type" value="Genomic_DNA"/>
</dbReference>
<keyword evidence="3" id="KW-1185">Reference proteome</keyword>
<dbReference type="OrthoDB" id="9849109at2"/>
<dbReference type="Proteomes" id="UP000007590">
    <property type="component" value="Chromosome"/>
</dbReference>
<evidence type="ECO:0000313" key="3">
    <source>
        <dbReference type="Proteomes" id="UP000007590"/>
    </source>
</evidence>
<keyword evidence="1" id="KW-0732">Signal</keyword>
<gene>
    <name evidence="2" type="ordered locus">Solca_3717</name>
</gene>
<evidence type="ECO:0000313" key="2">
    <source>
        <dbReference type="EMBL" id="AFD08717.1"/>
    </source>
</evidence>
<name>H8KLY9_SOLCM</name>
<evidence type="ECO:0000256" key="1">
    <source>
        <dbReference type="SAM" id="SignalP"/>
    </source>
</evidence>
<dbReference type="KEGG" id="scn:Solca_3717"/>
<accession>H8KLY9</accession>
<proteinExistence type="predicted"/>
<organism evidence="2 3">
    <name type="scientific">Solitalea canadensis (strain ATCC 29591 / DSM 3403 / JCM 21819 / LMG 8368 / NBRC 15130 / NCIMB 12057 / USAM 9D)</name>
    <name type="common">Flexibacter canadensis</name>
    <dbReference type="NCBI Taxonomy" id="929556"/>
    <lineage>
        <taxon>Bacteria</taxon>
        <taxon>Pseudomonadati</taxon>
        <taxon>Bacteroidota</taxon>
        <taxon>Sphingobacteriia</taxon>
        <taxon>Sphingobacteriales</taxon>
        <taxon>Sphingobacteriaceae</taxon>
        <taxon>Solitalea</taxon>
    </lineage>
</organism>
<protein>
    <submittedName>
        <fullName evidence="2">Uncharacterized protein</fullName>
    </submittedName>
</protein>
<dbReference type="HOGENOM" id="CLU_2048198_0_0_10"/>